<name>A0A2V0PL98_9CHLO</name>
<dbReference type="InParanoid" id="A0A2V0PL98"/>
<evidence type="ECO:0000313" key="2">
    <source>
        <dbReference type="EMBL" id="GBF98107.1"/>
    </source>
</evidence>
<dbReference type="EMBL" id="BDRX01000116">
    <property type="protein sequence ID" value="GBF98107.1"/>
    <property type="molecule type" value="Genomic_DNA"/>
</dbReference>
<gene>
    <name evidence="2" type="ORF">Rsub_10853</name>
</gene>
<comment type="caution">
    <text evidence="2">The sequence shown here is derived from an EMBL/GenBank/DDBJ whole genome shotgun (WGS) entry which is preliminary data.</text>
</comment>
<dbReference type="Proteomes" id="UP000247498">
    <property type="component" value="Unassembled WGS sequence"/>
</dbReference>
<sequence length="357" mass="38585">MRAEQLPPVRSIEGPASRVSGGTAAAPAGGGGQAADQRRPRSVRAQAGSGARNPWDHLDGVQRGPVQPAEVVDESPAQDALSEEQEQVLLLQSAINKTYRHKLLEFRRSVTPDMLNGMRATLPPELVPELDAILREAAALSDDEVAEFESALAASEASAASPAAVEAEVLATTAASEAAADGPLFEDDPSQQAGPYALSPEERVAWEIMQDPNIPEDFMSYLASMLPEDTSETELQQLLDRLPSGVVGELQELFVELKLFEASGESDMDVVSKKYMDLSNRMDRLMEEVERQEAAVWEETRRLQQPGAPTAALDSRSSGGGPAPSGRFIGPAPPSWQEARQQQQQQRRRRALAAWPS</sequence>
<dbReference type="AlphaFoldDB" id="A0A2V0PL98"/>
<dbReference type="OrthoDB" id="10603969at2759"/>
<feature type="region of interest" description="Disordered" evidence="1">
    <location>
        <begin position="1"/>
        <end position="80"/>
    </location>
</feature>
<accession>A0A2V0PL98</accession>
<organism evidence="2 3">
    <name type="scientific">Raphidocelis subcapitata</name>
    <dbReference type="NCBI Taxonomy" id="307507"/>
    <lineage>
        <taxon>Eukaryota</taxon>
        <taxon>Viridiplantae</taxon>
        <taxon>Chlorophyta</taxon>
        <taxon>core chlorophytes</taxon>
        <taxon>Chlorophyceae</taxon>
        <taxon>CS clade</taxon>
        <taxon>Sphaeropleales</taxon>
        <taxon>Selenastraceae</taxon>
        <taxon>Raphidocelis</taxon>
    </lineage>
</organism>
<proteinExistence type="predicted"/>
<feature type="region of interest" description="Disordered" evidence="1">
    <location>
        <begin position="301"/>
        <end position="357"/>
    </location>
</feature>
<keyword evidence="3" id="KW-1185">Reference proteome</keyword>
<evidence type="ECO:0000256" key="1">
    <source>
        <dbReference type="SAM" id="MobiDB-lite"/>
    </source>
</evidence>
<evidence type="ECO:0000313" key="3">
    <source>
        <dbReference type="Proteomes" id="UP000247498"/>
    </source>
</evidence>
<protein>
    <submittedName>
        <fullName evidence="2">Uncharacterized protein</fullName>
    </submittedName>
</protein>
<reference evidence="2 3" key="1">
    <citation type="journal article" date="2018" name="Sci. Rep.">
        <title>Raphidocelis subcapitata (=Pseudokirchneriella subcapitata) provides an insight into genome evolution and environmental adaptations in the Sphaeropleales.</title>
        <authorList>
            <person name="Suzuki S."/>
            <person name="Yamaguchi H."/>
            <person name="Nakajima N."/>
            <person name="Kawachi M."/>
        </authorList>
    </citation>
    <scope>NUCLEOTIDE SEQUENCE [LARGE SCALE GENOMIC DNA]</scope>
    <source>
        <strain evidence="2 3">NIES-35</strain>
    </source>
</reference>